<keyword evidence="7" id="KW-0174">Coenzyme M biosynthesis</keyword>
<evidence type="ECO:0000256" key="5">
    <source>
        <dbReference type="ARBA" id="ARBA00022842"/>
    </source>
</evidence>
<dbReference type="InterPro" id="IPR005238">
    <property type="entry name" value="ComB-like"/>
</dbReference>
<dbReference type="GeneID" id="71964755"/>
<dbReference type="PANTHER" id="PTHR37311:SF1">
    <property type="entry name" value="2-PHOSPHOSULFOLACTATE PHOSPHATASE-RELATED"/>
    <property type="match status" value="1"/>
</dbReference>
<comment type="pathway">
    <text evidence="7">Cofactor biosynthesis; coenzyme M biosynthesis; sulfoacetaldehyde from phosphoenolpyruvate and sulfite: step 2/4.</text>
</comment>
<evidence type="ECO:0000256" key="2">
    <source>
        <dbReference type="ARBA" id="ARBA00009997"/>
    </source>
</evidence>
<dbReference type="InterPro" id="IPR036702">
    <property type="entry name" value="ComB-like_sf"/>
</dbReference>
<evidence type="ECO:0000256" key="4">
    <source>
        <dbReference type="ARBA" id="ARBA00022801"/>
    </source>
</evidence>
<protein>
    <recommendedName>
        <fullName evidence="3 7">2-phosphosulfolactate phosphatase</fullName>
        <ecNumber evidence="3 7">3.1.3.71</ecNumber>
    </recommendedName>
</protein>
<dbReference type="RefSeq" id="WP_248564731.1">
    <property type="nucleotide sequence ID" value="NZ_AP025698.1"/>
</dbReference>
<accession>A0ABM7YBZ0</accession>
<keyword evidence="9" id="KW-1185">Reference proteome</keyword>
<evidence type="ECO:0000256" key="1">
    <source>
        <dbReference type="ARBA" id="ARBA00001946"/>
    </source>
</evidence>
<evidence type="ECO:0000256" key="3">
    <source>
        <dbReference type="ARBA" id="ARBA00012953"/>
    </source>
</evidence>
<dbReference type="Gene3D" id="3.90.1560.10">
    <property type="entry name" value="ComB-like"/>
    <property type="match status" value="1"/>
</dbReference>
<dbReference type="Pfam" id="PF04029">
    <property type="entry name" value="2-ph_phosp"/>
    <property type="match status" value="1"/>
</dbReference>
<dbReference type="EC" id="3.1.3.71" evidence="3 7"/>
<reference evidence="8 9" key="1">
    <citation type="submission" date="2022-04" db="EMBL/GenBank/DDBJ databases">
        <title>Complete genome of Methanothermobacter tenebrarum strain RMAS.</title>
        <authorList>
            <person name="Nakamura K."/>
            <person name="Oshima K."/>
            <person name="Hattori M."/>
            <person name="Kamagata Y."/>
            <person name="Takamizawa K."/>
        </authorList>
    </citation>
    <scope>NUCLEOTIDE SEQUENCE [LARGE SCALE GENOMIC DNA]</scope>
    <source>
        <strain evidence="8 9">RMAS</strain>
    </source>
</reference>
<dbReference type="PANTHER" id="PTHR37311">
    <property type="entry name" value="2-PHOSPHOSULFOLACTATE PHOSPHATASE-RELATED"/>
    <property type="match status" value="1"/>
</dbReference>
<organism evidence="8 9">
    <name type="scientific">Methanothermobacter tenebrarum</name>
    <dbReference type="NCBI Taxonomy" id="680118"/>
    <lineage>
        <taxon>Archaea</taxon>
        <taxon>Methanobacteriati</taxon>
        <taxon>Methanobacteriota</taxon>
        <taxon>Methanomada group</taxon>
        <taxon>Methanobacteria</taxon>
        <taxon>Methanobacteriales</taxon>
        <taxon>Methanobacteriaceae</taxon>
        <taxon>Methanothermobacter</taxon>
    </lineage>
</organism>
<dbReference type="NCBIfam" id="TIGR00298">
    <property type="entry name" value="2-phosphosulfolactate phosphatase"/>
    <property type="match status" value="1"/>
</dbReference>
<comment type="cofactor">
    <cofactor evidence="1 7">
        <name>Mg(2+)</name>
        <dbReference type="ChEBI" id="CHEBI:18420"/>
    </cofactor>
</comment>
<comment type="catalytic activity">
    <reaction evidence="6 7">
        <text>(2R)-O-phospho-3-sulfolactate + H2O = (2R)-3-sulfolactate + phosphate</text>
        <dbReference type="Rhea" id="RHEA:23416"/>
        <dbReference type="ChEBI" id="CHEBI:15377"/>
        <dbReference type="ChEBI" id="CHEBI:15597"/>
        <dbReference type="ChEBI" id="CHEBI:43474"/>
        <dbReference type="ChEBI" id="CHEBI:58738"/>
        <dbReference type="EC" id="3.1.3.71"/>
    </reaction>
</comment>
<keyword evidence="4 7" id="KW-0378">Hydrolase</keyword>
<dbReference type="Proteomes" id="UP000831817">
    <property type="component" value="Chromosome"/>
</dbReference>
<keyword evidence="5 7" id="KW-0460">Magnesium</keyword>
<dbReference type="InterPro" id="IPR027639">
    <property type="entry name" value="ComB_archaeal"/>
</dbReference>
<evidence type="ECO:0000256" key="7">
    <source>
        <dbReference type="HAMAP-Rule" id="MF_00490"/>
    </source>
</evidence>
<evidence type="ECO:0000313" key="9">
    <source>
        <dbReference type="Proteomes" id="UP000831817"/>
    </source>
</evidence>
<comment type="similarity">
    <text evidence="2 7">Belongs to the ComB family.</text>
</comment>
<dbReference type="EMBL" id="AP025698">
    <property type="protein sequence ID" value="BDH78868.1"/>
    <property type="molecule type" value="Genomic_DNA"/>
</dbReference>
<evidence type="ECO:0000256" key="6">
    <source>
        <dbReference type="ARBA" id="ARBA00033711"/>
    </source>
</evidence>
<sequence>MKIRLTHQRSTTQDLSIMVDLLRASTTITVALDNFERIIPARSVDEALKISKEIGGLLAGERGGETIKGFIGNSPLQIQNYKGKTLILTTSNGTRILKSLRSKALIGSLINARAVARAAVELANDEIEIIMAGVNGRFAIEDFLTAGEIIYYLRDFQLDEFAKAAMIAAHDKRIVDEMILTSNSALKLKKLGFFEDVKFSIQRNISNNVPIYDRKLIKKYKI</sequence>
<proteinExistence type="inferred from homology"/>
<gene>
    <name evidence="7" type="primary">comB</name>
    <name evidence="8" type="ORF">MTTB_02470</name>
</gene>
<name>A0ABM7YBZ0_9EURY</name>
<dbReference type="SUPFAM" id="SSF142823">
    <property type="entry name" value="ComB-like"/>
    <property type="match status" value="1"/>
</dbReference>
<evidence type="ECO:0000313" key="8">
    <source>
        <dbReference type="EMBL" id="BDH78868.1"/>
    </source>
</evidence>
<dbReference type="HAMAP" id="MF_00490">
    <property type="entry name" value="ComB"/>
    <property type="match status" value="1"/>
</dbReference>